<protein>
    <recommendedName>
        <fullName evidence="3">Lipoprotein</fullName>
    </recommendedName>
</protein>
<proteinExistence type="predicted"/>
<evidence type="ECO:0000313" key="1">
    <source>
        <dbReference type="EMBL" id="MBA9042619.1"/>
    </source>
</evidence>
<dbReference type="PROSITE" id="PS51257">
    <property type="entry name" value="PROKAR_LIPOPROTEIN"/>
    <property type="match status" value="1"/>
</dbReference>
<dbReference type="AlphaFoldDB" id="A0A7W3RHV4"/>
<dbReference type="EMBL" id="JACJHT010000015">
    <property type="protein sequence ID" value="MBA9042619.1"/>
    <property type="molecule type" value="Genomic_DNA"/>
</dbReference>
<gene>
    <name evidence="1" type="ORF">HNP21_005756</name>
</gene>
<sequence>MKKIYFIVFILSLMCGCQGKDPKPLDFSGENKNWSADVNVSPAKNDKEIALIKLNYLGKQPESIGDFGVNLENSNNKNGIGIRDIQLDKEGKFKGEIEVDTDKEMNTSEPLVLTVKWNDESEDIVLKAQ</sequence>
<reference evidence="1" key="1">
    <citation type="submission" date="2020-08" db="EMBL/GenBank/DDBJ databases">
        <title>Functional genomics of gut bacteria from endangered species of beetles.</title>
        <authorList>
            <person name="Carlos-Shanley C."/>
        </authorList>
    </citation>
    <scope>NUCLEOTIDE SEQUENCE [LARGE SCALE GENOMIC DNA]</scope>
    <source>
        <strain evidence="1">S00060</strain>
    </source>
</reference>
<keyword evidence="2" id="KW-1185">Reference proteome</keyword>
<name>A0A7W3RHV4_PRIAR</name>
<dbReference type="RefSeq" id="WP_182528104.1">
    <property type="nucleotide sequence ID" value="NZ_JACJHT010000015.1"/>
</dbReference>
<dbReference type="Proteomes" id="UP000543174">
    <property type="component" value="Unassembled WGS sequence"/>
</dbReference>
<organism evidence="1 2">
    <name type="scientific">Priestia aryabhattai</name>
    <name type="common">Bacillus aryabhattai</name>
    <dbReference type="NCBI Taxonomy" id="412384"/>
    <lineage>
        <taxon>Bacteria</taxon>
        <taxon>Bacillati</taxon>
        <taxon>Bacillota</taxon>
        <taxon>Bacilli</taxon>
        <taxon>Bacillales</taxon>
        <taxon>Bacillaceae</taxon>
        <taxon>Priestia</taxon>
    </lineage>
</organism>
<accession>A0A7W3RHV4</accession>
<comment type="caution">
    <text evidence="1">The sequence shown here is derived from an EMBL/GenBank/DDBJ whole genome shotgun (WGS) entry which is preliminary data.</text>
</comment>
<evidence type="ECO:0000313" key="2">
    <source>
        <dbReference type="Proteomes" id="UP000543174"/>
    </source>
</evidence>
<evidence type="ECO:0008006" key="3">
    <source>
        <dbReference type="Google" id="ProtNLM"/>
    </source>
</evidence>